<dbReference type="Proteomes" id="UP000366872">
    <property type="component" value="Unassembled WGS sequence"/>
</dbReference>
<dbReference type="GO" id="GO:0006779">
    <property type="term" value="P:porphyrin-containing compound biosynthetic process"/>
    <property type="evidence" value="ECO:0007669"/>
    <property type="project" value="InterPro"/>
</dbReference>
<name>A0A6C2U0T0_PONDE</name>
<accession>A0A6C2U0T0</accession>
<dbReference type="RefSeq" id="WP_136079125.1">
    <property type="nucleotide sequence ID" value="NZ_CAAHFG010000001.1"/>
</dbReference>
<dbReference type="InterPro" id="IPR038071">
    <property type="entry name" value="UROD/MetE-like_sf"/>
</dbReference>
<reference evidence="2 3" key="1">
    <citation type="submission" date="2019-04" db="EMBL/GenBank/DDBJ databases">
        <authorList>
            <person name="Van Vliet M D."/>
        </authorList>
    </citation>
    <scope>NUCLEOTIDE SEQUENCE [LARGE SCALE GENOMIC DNA]</scope>
    <source>
        <strain evidence="2 3">F1</strain>
    </source>
</reference>
<dbReference type="AlphaFoldDB" id="A0A6C2U0T0"/>
<dbReference type="EMBL" id="CAAHFG010000001">
    <property type="protein sequence ID" value="VGO13560.1"/>
    <property type="molecule type" value="Genomic_DNA"/>
</dbReference>
<evidence type="ECO:0000313" key="2">
    <source>
        <dbReference type="EMBL" id="VGO13560.1"/>
    </source>
</evidence>
<dbReference type="Gene3D" id="3.20.20.210">
    <property type="match status" value="1"/>
</dbReference>
<dbReference type="PANTHER" id="PTHR47099">
    <property type="entry name" value="METHYLCOBAMIDE:COM METHYLTRANSFERASE MTBA"/>
    <property type="match status" value="1"/>
</dbReference>
<evidence type="ECO:0000313" key="3">
    <source>
        <dbReference type="Proteomes" id="UP000366872"/>
    </source>
</evidence>
<evidence type="ECO:0000259" key="1">
    <source>
        <dbReference type="Pfam" id="PF01208"/>
    </source>
</evidence>
<protein>
    <recommendedName>
        <fullName evidence="1">Uroporphyrinogen decarboxylase (URO-D) domain-containing protein</fullName>
    </recommendedName>
</protein>
<gene>
    <name evidence="2" type="ORF">PDESU_02117</name>
</gene>
<dbReference type="Pfam" id="PF01208">
    <property type="entry name" value="URO-D"/>
    <property type="match status" value="1"/>
</dbReference>
<dbReference type="GO" id="GO:0004853">
    <property type="term" value="F:uroporphyrinogen decarboxylase activity"/>
    <property type="evidence" value="ECO:0007669"/>
    <property type="project" value="InterPro"/>
</dbReference>
<organism evidence="2 3">
    <name type="scientific">Pontiella desulfatans</name>
    <dbReference type="NCBI Taxonomy" id="2750659"/>
    <lineage>
        <taxon>Bacteria</taxon>
        <taxon>Pseudomonadati</taxon>
        <taxon>Kiritimatiellota</taxon>
        <taxon>Kiritimatiellia</taxon>
        <taxon>Kiritimatiellales</taxon>
        <taxon>Pontiellaceae</taxon>
        <taxon>Pontiella</taxon>
    </lineage>
</organism>
<keyword evidence="3" id="KW-1185">Reference proteome</keyword>
<dbReference type="SUPFAM" id="SSF51726">
    <property type="entry name" value="UROD/MetE-like"/>
    <property type="match status" value="1"/>
</dbReference>
<feature type="domain" description="Uroporphyrinogen decarboxylase (URO-D)" evidence="1">
    <location>
        <begin position="214"/>
        <end position="413"/>
    </location>
</feature>
<dbReference type="InterPro" id="IPR000257">
    <property type="entry name" value="Uroporphyrinogen_deCOase"/>
</dbReference>
<dbReference type="PANTHER" id="PTHR47099:SF1">
    <property type="entry name" value="METHYLCOBAMIDE:COM METHYLTRANSFERASE MTBA"/>
    <property type="match status" value="1"/>
</dbReference>
<sequence length="418" mass="45975">MDSKGKVLNALSHKGGAVPVDLGAGGQTGLHCTCVAQLRDHYGLEERPVKVHEPFQMLGWVDEDLQDAMGVDVAAPMPGGTMFGTANENWKEWRTPWDQVVLMAGGFETLENEKGVFVYPQGDRSVEPSAHMPDGGFFFDATSRGSGFDEDELDVEENLEEFGPVSDEQIQNMRMAADEAGKTGRAVFGGLPGTALGDVALVPAVQLKAPKGIRDVEEWYVSTAIRQDYIHELFEKQSQIAVENIKRIAPVLGDSVDLVFLCGTDFGTQSGTFCSPETFRELWLPYYRKMTDCIHELTNWKVFKHSCGAVETFMQNFIDAGVDIINPVQCSATGMDPKALKACYGDKLVFWGGGVDTQKTLPFGTPEEVRKEVLERCKTFSPNGGFVFNAVHNVQAQTPIENIVAMIDAVKEFNKRQS</sequence>
<proteinExistence type="predicted"/>
<dbReference type="InterPro" id="IPR052024">
    <property type="entry name" value="Methanogen_methyltrans"/>
</dbReference>